<dbReference type="GO" id="GO:0090729">
    <property type="term" value="F:toxin activity"/>
    <property type="evidence" value="ECO:0007669"/>
    <property type="project" value="UniProtKB-KW"/>
</dbReference>
<comment type="subcellular location">
    <subcellularLocation>
        <location evidence="1">Secreted</location>
    </subcellularLocation>
</comment>
<dbReference type="PANTHER" id="PTHR18821">
    <property type="entry name" value="PROKINETICIN"/>
    <property type="match status" value="1"/>
</dbReference>
<reference evidence="10" key="1">
    <citation type="submission" date="2025-08" db="UniProtKB">
        <authorList>
            <consortium name="RefSeq"/>
        </authorList>
    </citation>
    <scope>IDENTIFICATION</scope>
    <source>
        <tissue evidence="10">Gonad</tissue>
    </source>
</reference>
<dbReference type="FunFam" id="2.10.80.10:FF:000011">
    <property type="entry name" value="Uncharacterized protein"/>
    <property type="match status" value="1"/>
</dbReference>
<keyword evidence="4" id="KW-0800">Toxin</keyword>
<evidence type="ECO:0000259" key="8">
    <source>
        <dbReference type="Pfam" id="PF06607"/>
    </source>
</evidence>
<feature type="chain" id="PRO_5027700234" evidence="7">
    <location>
        <begin position="19"/>
        <end position="111"/>
    </location>
</feature>
<proteinExistence type="inferred from homology"/>
<name>A0A6P4ZTU2_BRABE</name>
<evidence type="ECO:0000256" key="7">
    <source>
        <dbReference type="SAM" id="SignalP"/>
    </source>
</evidence>
<evidence type="ECO:0000256" key="3">
    <source>
        <dbReference type="ARBA" id="ARBA00022525"/>
    </source>
</evidence>
<keyword evidence="7" id="KW-0732">Signal</keyword>
<feature type="signal peptide" evidence="7">
    <location>
        <begin position="1"/>
        <end position="18"/>
    </location>
</feature>
<evidence type="ECO:0000313" key="10">
    <source>
        <dbReference type="RefSeq" id="XP_019640283.1"/>
    </source>
</evidence>
<dbReference type="OrthoDB" id="10029140at2759"/>
<evidence type="ECO:0000256" key="2">
    <source>
        <dbReference type="ARBA" id="ARBA00006999"/>
    </source>
</evidence>
<evidence type="ECO:0000256" key="1">
    <source>
        <dbReference type="ARBA" id="ARBA00004613"/>
    </source>
</evidence>
<dbReference type="Pfam" id="PF06607">
    <property type="entry name" value="Prokineticin"/>
    <property type="match status" value="1"/>
</dbReference>
<sequence>MTLLQILLFSSCCFFASGLMPITGFCQSDADCIHADGDDISCCAQWNVKMPIRVCKSLRKEGQVCKVNTPDFPLLERQRNSFLCPCHGGFECQPLEGKYRVGKCKAAEAAV</sequence>
<keyword evidence="6" id="KW-1213">G-protein coupled receptor impairing toxin</keyword>
<keyword evidence="5" id="KW-1015">Disulfide bond</keyword>
<gene>
    <name evidence="10" type="primary">LOC109482064</name>
</gene>
<organism evidence="9 10">
    <name type="scientific">Branchiostoma belcheri</name>
    <name type="common">Amphioxus</name>
    <dbReference type="NCBI Taxonomy" id="7741"/>
    <lineage>
        <taxon>Eukaryota</taxon>
        <taxon>Metazoa</taxon>
        <taxon>Chordata</taxon>
        <taxon>Cephalochordata</taxon>
        <taxon>Leptocardii</taxon>
        <taxon>Amphioxiformes</taxon>
        <taxon>Branchiostomatidae</taxon>
        <taxon>Branchiostoma</taxon>
    </lineage>
</organism>
<feature type="domain" description="Prokineticin" evidence="8">
    <location>
        <begin position="16"/>
        <end position="99"/>
    </location>
</feature>
<comment type="similarity">
    <text evidence="2">Belongs to the AVIT (prokineticin) family.</text>
</comment>
<dbReference type="GeneID" id="109482064"/>
<evidence type="ECO:0000256" key="5">
    <source>
        <dbReference type="ARBA" id="ARBA00023157"/>
    </source>
</evidence>
<dbReference type="PANTHER" id="PTHR18821:SF2">
    <property type="entry name" value="DICKKOPF-RELATED PROTEIN 3-LIKE"/>
    <property type="match status" value="1"/>
</dbReference>
<evidence type="ECO:0000256" key="6">
    <source>
        <dbReference type="ARBA" id="ARBA00023259"/>
    </source>
</evidence>
<evidence type="ECO:0000256" key="4">
    <source>
        <dbReference type="ARBA" id="ARBA00022656"/>
    </source>
</evidence>
<protein>
    <submittedName>
        <fullName evidence="10">Uncharacterized protein LOC109482064</fullName>
    </submittedName>
</protein>
<dbReference type="Gene3D" id="2.10.80.10">
    <property type="entry name" value="Lipase, subunit A"/>
    <property type="match status" value="1"/>
</dbReference>
<dbReference type="Proteomes" id="UP000515135">
    <property type="component" value="Unplaced"/>
</dbReference>
<dbReference type="InterPro" id="IPR023569">
    <property type="entry name" value="Prokineticin_domain"/>
</dbReference>
<keyword evidence="9" id="KW-1185">Reference proteome</keyword>
<dbReference type="RefSeq" id="XP_019640283.1">
    <property type="nucleotide sequence ID" value="XM_019784724.1"/>
</dbReference>
<keyword evidence="3" id="KW-0964">Secreted</keyword>
<accession>A0A6P4ZTU2</accession>
<evidence type="ECO:0000313" key="9">
    <source>
        <dbReference type="Proteomes" id="UP000515135"/>
    </source>
</evidence>
<dbReference type="AlphaFoldDB" id="A0A6P4ZTU2"/>
<dbReference type="KEGG" id="bbel:109482064"/>
<dbReference type="GO" id="GO:0005576">
    <property type="term" value="C:extracellular region"/>
    <property type="evidence" value="ECO:0007669"/>
    <property type="project" value="UniProtKB-SubCell"/>
</dbReference>
<dbReference type="InterPro" id="IPR009523">
    <property type="entry name" value="Prokineticin"/>
</dbReference>